<keyword evidence="4" id="KW-1185">Reference proteome</keyword>
<dbReference type="InterPro" id="IPR052198">
    <property type="entry name" value="IorB_Oxidoreductase"/>
</dbReference>
<dbReference type="PANTHER" id="PTHR43854:SF1">
    <property type="entry name" value="INDOLEPYRUVATE OXIDOREDUCTASE SUBUNIT IORB"/>
    <property type="match status" value="1"/>
</dbReference>
<dbReference type="Proteomes" id="UP000193355">
    <property type="component" value="Unassembled WGS sequence"/>
</dbReference>
<evidence type="ECO:0000313" key="4">
    <source>
        <dbReference type="Proteomes" id="UP000193355"/>
    </source>
</evidence>
<dbReference type="STRING" id="561720.SAMN06275492_12434"/>
<proteinExistence type="predicted"/>
<evidence type="ECO:0000256" key="1">
    <source>
        <dbReference type="ARBA" id="ARBA00023002"/>
    </source>
</evidence>
<organism evidence="3 4">
    <name type="scientific">Dethiosulfovibrio salsuginis</name>
    <dbReference type="NCBI Taxonomy" id="561720"/>
    <lineage>
        <taxon>Bacteria</taxon>
        <taxon>Thermotogati</taxon>
        <taxon>Synergistota</taxon>
        <taxon>Synergistia</taxon>
        <taxon>Synergistales</taxon>
        <taxon>Dethiosulfovibrionaceae</taxon>
        <taxon>Dethiosulfovibrio</taxon>
    </lineage>
</organism>
<dbReference type="Gene3D" id="3.40.920.10">
    <property type="entry name" value="Pyruvate-ferredoxin oxidoreductase, PFOR, domain III"/>
    <property type="match status" value="1"/>
</dbReference>
<sequence>MQCVIVGTGGQGILFASKVMGHIAMGKGQNVVGSEVHGMAQRGGSVVSHFKVGDYLSPMVKAGEADLLLAFDQNEAVRNIHFLKDGGDLVVNLYDPEAFKNERLQSYIEKHDIKVHSIEGYSILKEHMGGKFLFLNVLILGAMSGSSVESGSIEDVRKAIEELSPSRFVQDNLKVLELGYEATAH</sequence>
<dbReference type="Pfam" id="PF01558">
    <property type="entry name" value="POR"/>
    <property type="match status" value="1"/>
</dbReference>
<dbReference type="OrthoDB" id="9789125at2"/>
<dbReference type="AlphaFoldDB" id="A0A1X7KAF5"/>
<dbReference type="GO" id="GO:0016903">
    <property type="term" value="F:oxidoreductase activity, acting on the aldehyde or oxo group of donors"/>
    <property type="evidence" value="ECO:0007669"/>
    <property type="project" value="InterPro"/>
</dbReference>
<dbReference type="InterPro" id="IPR019752">
    <property type="entry name" value="Pyrv/ketoisovalerate_OxRed_cat"/>
</dbReference>
<dbReference type="RefSeq" id="WP_085545051.1">
    <property type="nucleotide sequence ID" value="NZ_FXBB01000024.1"/>
</dbReference>
<evidence type="ECO:0000313" key="3">
    <source>
        <dbReference type="EMBL" id="SMG38164.1"/>
    </source>
</evidence>
<dbReference type="InterPro" id="IPR002869">
    <property type="entry name" value="Pyrv_flavodox_OxRed_cen"/>
</dbReference>
<dbReference type="EMBL" id="FXBB01000024">
    <property type="protein sequence ID" value="SMG38164.1"/>
    <property type="molecule type" value="Genomic_DNA"/>
</dbReference>
<feature type="domain" description="Pyruvate/ketoisovalerate oxidoreductase catalytic" evidence="2">
    <location>
        <begin position="9"/>
        <end position="181"/>
    </location>
</feature>
<protein>
    <submittedName>
        <fullName evidence="3">Indolepyruvate ferredoxin oxidoreductase beta subunit</fullName>
    </submittedName>
</protein>
<dbReference type="SUPFAM" id="SSF53323">
    <property type="entry name" value="Pyruvate-ferredoxin oxidoreductase, PFOR, domain III"/>
    <property type="match status" value="1"/>
</dbReference>
<evidence type="ECO:0000259" key="2">
    <source>
        <dbReference type="Pfam" id="PF01558"/>
    </source>
</evidence>
<keyword evidence="1" id="KW-0560">Oxidoreductase</keyword>
<reference evidence="4" key="1">
    <citation type="submission" date="2017-04" db="EMBL/GenBank/DDBJ databases">
        <authorList>
            <person name="Varghese N."/>
            <person name="Submissions S."/>
        </authorList>
    </citation>
    <scope>NUCLEOTIDE SEQUENCE [LARGE SCALE GENOMIC DNA]</scope>
    <source>
        <strain evidence="4">USBA 82</strain>
    </source>
</reference>
<accession>A0A1X7KAF5</accession>
<name>A0A1X7KAF5_9BACT</name>
<dbReference type="PANTHER" id="PTHR43854">
    <property type="entry name" value="INDOLEPYRUVATE OXIDOREDUCTASE SUBUNIT IORB"/>
    <property type="match status" value="1"/>
</dbReference>
<gene>
    <name evidence="3" type="ORF">SAMN06275492_12434</name>
</gene>
<keyword evidence="3" id="KW-0670">Pyruvate</keyword>